<dbReference type="GO" id="GO:0005829">
    <property type="term" value="C:cytosol"/>
    <property type="evidence" value="ECO:0007669"/>
    <property type="project" value="TreeGrafter"/>
</dbReference>
<dbReference type="Pfam" id="PF00069">
    <property type="entry name" value="Pkinase"/>
    <property type="match status" value="1"/>
</dbReference>
<keyword evidence="3" id="KW-0808">Transferase</keyword>
<feature type="domain" description="Protein kinase" evidence="10">
    <location>
        <begin position="66"/>
        <end position="344"/>
    </location>
</feature>
<evidence type="ECO:0000256" key="3">
    <source>
        <dbReference type="ARBA" id="ARBA00022679"/>
    </source>
</evidence>
<name>A0A5N6U1V4_ASPAV</name>
<gene>
    <name evidence="11" type="ORF">BDV25DRAFT_150888</name>
</gene>
<dbReference type="Proteomes" id="UP000325780">
    <property type="component" value="Unassembled WGS sequence"/>
</dbReference>
<evidence type="ECO:0000256" key="8">
    <source>
        <dbReference type="ARBA" id="ARBA00048679"/>
    </source>
</evidence>
<dbReference type="InterPro" id="IPR011009">
    <property type="entry name" value="Kinase-like_dom_sf"/>
</dbReference>
<proteinExistence type="predicted"/>
<evidence type="ECO:0000256" key="9">
    <source>
        <dbReference type="SAM" id="MobiDB-lite"/>
    </source>
</evidence>
<evidence type="ECO:0000256" key="4">
    <source>
        <dbReference type="ARBA" id="ARBA00022741"/>
    </source>
</evidence>
<dbReference type="EMBL" id="ML742051">
    <property type="protein sequence ID" value="KAE8152585.1"/>
    <property type="molecule type" value="Genomic_DNA"/>
</dbReference>
<evidence type="ECO:0000256" key="1">
    <source>
        <dbReference type="ARBA" id="ARBA00012513"/>
    </source>
</evidence>
<keyword evidence="2" id="KW-0723">Serine/threonine-protein kinase</keyword>
<sequence length="357" mass="39573">MSQRHITYGTHRHHLSPEPKPGPIFLPSFTLSTVLAKCWSRTESNDEERQSLISPTPPSTVPGKYGSCAQILHYGSHSSVRLYVRKGSATKQLHVIKVFRHSSDPLIKAIQQFEESLSSSVSHPNLLKTIDIFQNDRRETCLVTQYCDGGDLNALLATADRVLASQEADCFFKQIVRGVSFLHDNGIAHRNLRTENILLTSRGAVKIADFGSATWVHSDDSRSSAIHLHLSALGSPPRKLVGSLPYLAPEEFGAEGALDYRAGDIWAVGIVYLAMRCGRLLWKAACAEEDARFAEYVHGRKSCDGFAVIERLGEMCCRNVIYAMLHPDPGKRIRAADALRSEWIYDVLVCDAGENGR</sequence>
<keyword evidence="4" id="KW-0547">Nucleotide-binding</keyword>
<evidence type="ECO:0000313" key="11">
    <source>
        <dbReference type="EMBL" id="KAE8152585.1"/>
    </source>
</evidence>
<reference evidence="11 12" key="1">
    <citation type="submission" date="2019-04" db="EMBL/GenBank/DDBJ databases">
        <title>Friends and foes A comparative genomics study of 23 Aspergillus species from section Flavi.</title>
        <authorList>
            <consortium name="DOE Joint Genome Institute"/>
            <person name="Kjaerbolling I."/>
            <person name="Vesth T."/>
            <person name="Frisvad J.C."/>
            <person name="Nybo J.L."/>
            <person name="Theobald S."/>
            <person name="Kildgaard S."/>
            <person name="Isbrandt T."/>
            <person name="Kuo A."/>
            <person name="Sato A."/>
            <person name="Lyhne E.K."/>
            <person name="Kogle M.E."/>
            <person name="Wiebenga A."/>
            <person name="Kun R.S."/>
            <person name="Lubbers R.J."/>
            <person name="Makela M.R."/>
            <person name="Barry K."/>
            <person name="Chovatia M."/>
            <person name="Clum A."/>
            <person name="Daum C."/>
            <person name="Haridas S."/>
            <person name="He G."/>
            <person name="LaButti K."/>
            <person name="Lipzen A."/>
            <person name="Mondo S."/>
            <person name="Riley R."/>
            <person name="Salamov A."/>
            <person name="Simmons B.A."/>
            <person name="Magnuson J.K."/>
            <person name="Henrissat B."/>
            <person name="Mortensen U.H."/>
            <person name="Larsen T.O."/>
            <person name="Devries R.P."/>
            <person name="Grigoriev I.V."/>
            <person name="Machida M."/>
            <person name="Baker S.E."/>
            <person name="Andersen M.R."/>
        </authorList>
    </citation>
    <scope>NUCLEOTIDE SEQUENCE [LARGE SCALE GENOMIC DNA]</scope>
    <source>
        <strain evidence="11 12">IBT 18842</strain>
    </source>
</reference>
<evidence type="ECO:0000259" key="10">
    <source>
        <dbReference type="PROSITE" id="PS50011"/>
    </source>
</evidence>
<dbReference type="SUPFAM" id="SSF56112">
    <property type="entry name" value="Protein kinase-like (PK-like)"/>
    <property type="match status" value="1"/>
</dbReference>
<dbReference type="OrthoDB" id="4062651at2759"/>
<dbReference type="InterPro" id="IPR000719">
    <property type="entry name" value="Prot_kinase_dom"/>
</dbReference>
<keyword evidence="5 11" id="KW-0418">Kinase</keyword>
<evidence type="ECO:0000256" key="6">
    <source>
        <dbReference type="ARBA" id="ARBA00022840"/>
    </source>
</evidence>
<dbReference type="GO" id="GO:0004674">
    <property type="term" value="F:protein serine/threonine kinase activity"/>
    <property type="evidence" value="ECO:0007669"/>
    <property type="project" value="UniProtKB-KW"/>
</dbReference>
<dbReference type="PANTHER" id="PTHR24343:SF558">
    <property type="entry name" value="PROTEIN KINASE DOMAIN-CONTAINING PROTEIN"/>
    <property type="match status" value="1"/>
</dbReference>
<feature type="region of interest" description="Disordered" evidence="9">
    <location>
        <begin position="1"/>
        <end position="21"/>
    </location>
</feature>
<comment type="catalytic activity">
    <reaction evidence="8">
        <text>L-seryl-[protein] + ATP = O-phospho-L-seryl-[protein] + ADP + H(+)</text>
        <dbReference type="Rhea" id="RHEA:17989"/>
        <dbReference type="Rhea" id="RHEA-COMP:9863"/>
        <dbReference type="Rhea" id="RHEA-COMP:11604"/>
        <dbReference type="ChEBI" id="CHEBI:15378"/>
        <dbReference type="ChEBI" id="CHEBI:29999"/>
        <dbReference type="ChEBI" id="CHEBI:30616"/>
        <dbReference type="ChEBI" id="CHEBI:83421"/>
        <dbReference type="ChEBI" id="CHEBI:456216"/>
        <dbReference type="EC" id="2.7.11.1"/>
    </reaction>
</comment>
<keyword evidence="12" id="KW-1185">Reference proteome</keyword>
<protein>
    <recommendedName>
        <fullName evidence="1">non-specific serine/threonine protein kinase</fullName>
        <ecNumber evidence="1">2.7.11.1</ecNumber>
    </recommendedName>
</protein>
<dbReference type="PROSITE" id="PS50011">
    <property type="entry name" value="PROTEIN_KINASE_DOM"/>
    <property type="match status" value="1"/>
</dbReference>
<evidence type="ECO:0000256" key="5">
    <source>
        <dbReference type="ARBA" id="ARBA00022777"/>
    </source>
</evidence>
<evidence type="ECO:0000256" key="7">
    <source>
        <dbReference type="ARBA" id="ARBA00047899"/>
    </source>
</evidence>
<organism evidence="11 12">
    <name type="scientific">Aspergillus avenaceus</name>
    <dbReference type="NCBI Taxonomy" id="36643"/>
    <lineage>
        <taxon>Eukaryota</taxon>
        <taxon>Fungi</taxon>
        <taxon>Dikarya</taxon>
        <taxon>Ascomycota</taxon>
        <taxon>Pezizomycotina</taxon>
        <taxon>Eurotiomycetes</taxon>
        <taxon>Eurotiomycetidae</taxon>
        <taxon>Eurotiales</taxon>
        <taxon>Aspergillaceae</taxon>
        <taxon>Aspergillus</taxon>
        <taxon>Aspergillus subgen. Circumdati</taxon>
    </lineage>
</organism>
<dbReference type="Gene3D" id="1.10.510.10">
    <property type="entry name" value="Transferase(Phosphotransferase) domain 1"/>
    <property type="match status" value="1"/>
</dbReference>
<keyword evidence="6" id="KW-0067">ATP-binding</keyword>
<dbReference type="EC" id="2.7.11.1" evidence="1"/>
<evidence type="ECO:0000256" key="2">
    <source>
        <dbReference type="ARBA" id="ARBA00022527"/>
    </source>
</evidence>
<accession>A0A5N6U1V4</accession>
<dbReference type="GO" id="GO:0005524">
    <property type="term" value="F:ATP binding"/>
    <property type="evidence" value="ECO:0007669"/>
    <property type="project" value="UniProtKB-KW"/>
</dbReference>
<comment type="catalytic activity">
    <reaction evidence="7">
        <text>L-threonyl-[protein] + ATP = O-phospho-L-threonyl-[protein] + ADP + H(+)</text>
        <dbReference type="Rhea" id="RHEA:46608"/>
        <dbReference type="Rhea" id="RHEA-COMP:11060"/>
        <dbReference type="Rhea" id="RHEA-COMP:11605"/>
        <dbReference type="ChEBI" id="CHEBI:15378"/>
        <dbReference type="ChEBI" id="CHEBI:30013"/>
        <dbReference type="ChEBI" id="CHEBI:30616"/>
        <dbReference type="ChEBI" id="CHEBI:61977"/>
        <dbReference type="ChEBI" id="CHEBI:456216"/>
        <dbReference type="EC" id="2.7.11.1"/>
    </reaction>
</comment>
<dbReference type="GO" id="GO:0030003">
    <property type="term" value="P:intracellular monoatomic cation homeostasis"/>
    <property type="evidence" value="ECO:0007669"/>
    <property type="project" value="TreeGrafter"/>
</dbReference>
<dbReference type="AlphaFoldDB" id="A0A5N6U1V4"/>
<dbReference type="PANTHER" id="PTHR24343">
    <property type="entry name" value="SERINE/THREONINE KINASE"/>
    <property type="match status" value="1"/>
</dbReference>
<evidence type="ECO:0000313" key="12">
    <source>
        <dbReference type="Proteomes" id="UP000325780"/>
    </source>
</evidence>